<dbReference type="GO" id="GO:0004622">
    <property type="term" value="F:phosphatidylcholine lysophospholipase activity"/>
    <property type="evidence" value="ECO:0007669"/>
    <property type="project" value="UniProtKB-EC"/>
</dbReference>
<dbReference type="PATRIC" id="fig|698738.3.peg.120"/>
<reference evidence="2 3" key="1">
    <citation type="journal article" date="2013" name="Nat. Commun.">
        <title>Genome sequence and functional genomic analysis of the oil-degrading bacterium Oleispira antarctica.</title>
        <authorList>
            <person name="Kube M."/>
            <person name="Chernikova T.N."/>
            <person name="Al-Ramahi Y."/>
            <person name="Beloqui A."/>
            <person name="Lopez-Cortez N."/>
            <person name="Guazzaroni M.E."/>
            <person name="Heipieper H.J."/>
            <person name="Klages S."/>
            <person name="Kotsyurbenko O.R."/>
            <person name="Langer I."/>
            <person name="Nechitaylo T.Y."/>
            <person name="Lunsdorf H."/>
            <person name="Fernandez M."/>
            <person name="Juarez S."/>
            <person name="Ciordia S."/>
            <person name="Singer A."/>
            <person name="Kagan O."/>
            <person name="Egorova O."/>
            <person name="Petit P.A."/>
            <person name="Stogios P."/>
            <person name="Kim Y."/>
            <person name="Tchigvintsev A."/>
            <person name="Flick R."/>
            <person name="Denaro R."/>
            <person name="Genovese M."/>
            <person name="Albar J.P."/>
            <person name="Reva O.N."/>
            <person name="Martinez-Gomariz M."/>
            <person name="Tran H."/>
            <person name="Ferrer M."/>
            <person name="Savchenko A."/>
            <person name="Yakunin A.F."/>
            <person name="Yakimov M.M."/>
            <person name="Golyshina O.V."/>
            <person name="Reinhardt R."/>
            <person name="Golyshin P.N."/>
        </authorList>
    </citation>
    <scope>NUCLEOTIDE SEQUENCE [LARGE SCALE GENOMIC DNA]</scope>
</reference>
<dbReference type="Proteomes" id="UP000032749">
    <property type="component" value="Chromosome"/>
</dbReference>
<dbReference type="InterPro" id="IPR022742">
    <property type="entry name" value="Hydrolase_4"/>
</dbReference>
<evidence type="ECO:0000313" key="3">
    <source>
        <dbReference type="Proteomes" id="UP000032749"/>
    </source>
</evidence>
<accession>R4YJM4</accession>
<dbReference type="SUPFAM" id="SSF53474">
    <property type="entry name" value="alpha/beta-Hydrolases"/>
    <property type="match status" value="1"/>
</dbReference>
<dbReference type="Pfam" id="PF12146">
    <property type="entry name" value="Hydrolase_4"/>
    <property type="match status" value="1"/>
</dbReference>
<dbReference type="EMBL" id="FO203512">
    <property type="protein sequence ID" value="CCK74295.1"/>
    <property type="molecule type" value="Genomic_DNA"/>
</dbReference>
<dbReference type="Gene3D" id="3.40.50.1820">
    <property type="entry name" value="alpha/beta hydrolase"/>
    <property type="match status" value="1"/>
</dbReference>
<gene>
    <name evidence="2" type="primary">pldB</name>
    <name evidence="2" type="ORF">OLEAN_C01190</name>
</gene>
<dbReference type="AlphaFoldDB" id="R4YJM4"/>
<dbReference type="InterPro" id="IPR029058">
    <property type="entry name" value="AB_hydrolase_fold"/>
</dbReference>
<evidence type="ECO:0000259" key="1">
    <source>
        <dbReference type="Pfam" id="PF12146"/>
    </source>
</evidence>
<protein>
    <submittedName>
        <fullName evidence="2">Lysophospholipase</fullName>
        <ecNumber evidence="2">3.1.1.5</ecNumber>
    </submittedName>
</protein>
<feature type="domain" description="Serine aminopeptidase S33" evidence="1">
    <location>
        <begin position="71"/>
        <end position="307"/>
    </location>
</feature>
<evidence type="ECO:0000313" key="2">
    <source>
        <dbReference type="EMBL" id="CCK74295.1"/>
    </source>
</evidence>
<dbReference type="STRING" id="698738.OLEAN_C01190"/>
<keyword evidence="3" id="KW-1185">Reference proteome</keyword>
<dbReference type="KEGG" id="oai:OLEAN_C01190"/>
<dbReference type="EC" id="3.1.1.5" evidence="2"/>
<dbReference type="OrthoDB" id="5614837at2"/>
<keyword evidence="2" id="KW-0378">Hydrolase</keyword>
<proteinExistence type="predicted"/>
<sequence length="325" mass="37214">MKAINWDSGELQRALKSLNWQNLPEISPAQKRYVHYYKIDFSDRHDGLKHNIGSFTAAGYQIAAQIFSQDNAKGTAILMHGYYDHVGIYGSLIEFCLQQGWNVFAFDLPGHGLSTGDRAAITDFSEYDQVFTAAMEQAYSLQKYTESESQPLHVFGQSTGGAIIINYLLTRKIQQQNSPFASINLLAPLVRPCNWASAKILHTFLSPFLKQIKRTFAINSNDVEFLRFIAEKDPLQPLALSVRWVSALKKWVRMIEECEASDLEINIVQGDQDGTVDWRHNMPLLLEKFPQRKLLMVEGGRHHIVNEDVPKRQQIYQWLQQVITR</sequence>
<dbReference type="InterPro" id="IPR051044">
    <property type="entry name" value="MAG_DAG_Lipase"/>
</dbReference>
<dbReference type="HOGENOM" id="CLU_026209_6_0_6"/>
<organism evidence="2 3">
    <name type="scientific">Oleispira antarctica RB-8</name>
    <dbReference type="NCBI Taxonomy" id="698738"/>
    <lineage>
        <taxon>Bacteria</taxon>
        <taxon>Pseudomonadati</taxon>
        <taxon>Pseudomonadota</taxon>
        <taxon>Gammaproteobacteria</taxon>
        <taxon>Oceanospirillales</taxon>
        <taxon>Oceanospirillaceae</taxon>
        <taxon>Oleispira</taxon>
    </lineage>
</organism>
<dbReference type="PANTHER" id="PTHR11614">
    <property type="entry name" value="PHOSPHOLIPASE-RELATED"/>
    <property type="match status" value="1"/>
</dbReference>
<name>R4YJM4_OLEAN</name>